<feature type="region of interest" description="Disordered" evidence="1">
    <location>
        <begin position="94"/>
        <end position="123"/>
    </location>
</feature>
<dbReference type="STRING" id="1295533.A0A1E3HT24"/>
<dbReference type="Proteomes" id="UP000094065">
    <property type="component" value="Unassembled WGS sequence"/>
</dbReference>
<proteinExistence type="predicted"/>
<name>A0A1E3HT24_9TREE</name>
<dbReference type="GeneID" id="30154784"/>
<dbReference type="PANTHER" id="PTHR21193:SF3">
    <property type="entry name" value="OXIDOREDUCTASE-LIKE DOMAIN-CONTAINING PROTEIN 1"/>
    <property type="match status" value="1"/>
</dbReference>
<sequence>MPPKIPLFSRRSAIARNIAARHFSSKPHLLRHRAELDYLAPFRRSAVPPPSRADNQLQNVLNTSKQPEAYSEGHLPYETSSTAPVANSLQEVPAHGTGSRVEDPVPAMKDTSGDDSANKDSGKEFRSKQMIVQGVAVPPKPIAPGEEECCMSGCVNCVYTIYSEELEEYVAALDAARDALERAHVPKSDWPAEVATSGSGDAAKGDEKDKAVEGIDPAMSAFLALENKLKNKQ</sequence>
<evidence type="ECO:0000256" key="1">
    <source>
        <dbReference type="SAM" id="MobiDB-lite"/>
    </source>
</evidence>
<feature type="domain" description="Oxidoreductase-like" evidence="2">
    <location>
        <begin position="132"/>
        <end position="177"/>
    </location>
</feature>
<evidence type="ECO:0000313" key="3">
    <source>
        <dbReference type="EMBL" id="ODN79509.1"/>
    </source>
</evidence>
<feature type="region of interest" description="Disordered" evidence="1">
    <location>
        <begin position="190"/>
        <end position="212"/>
    </location>
</feature>
<protein>
    <recommendedName>
        <fullName evidence="2">Oxidoreductase-like domain-containing protein</fullName>
    </recommendedName>
</protein>
<evidence type="ECO:0000313" key="4">
    <source>
        <dbReference type="Proteomes" id="UP000094065"/>
    </source>
</evidence>
<dbReference type="InterPro" id="IPR019180">
    <property type="entry name" value="Oxidoreductase-like_N"/>
</dbReference>
<evidence type="ECO:0000259" key="2">
    <source>
        <dbReference type="Pfam" id="PF09791"/>
    </source>
</evidence>
<reference evidence="3 4" key="1">
    <citation type="submission" date="2016-06" db="EMBL/GenBank/DDBJ databases">
        <title>Evolution of pathogenesis and genome organization in the Tremellales.</title>
        <authorList>
            <person name="Cuomo C."/>
            <person name="Litvintseva A."/>
            <person name="Heitman J."/>
            <person name="Chen Y."/>
            <person name="Sun S."/>
            <person name="Springer D."/>
            <person name="Dromer F."/>
            <person name="Young S."/>
            <person name="Zeng Q."/>
            <person name="Chapman S."/>
            <person name="Gujja S."/>
            <person name="Saif S."/>
            <person name="Birren B."/>
        </authorList>
    </citation>
    <scope>NUCLEOTIDE SEQUENCE [LARGE SCALE GENOMIC DNA]</scope>
    <source>
        <strain evidence="3 4">CBS 6039</strain>
    </source>
</reference>
<accession>A0A1E3HT24</accession>
<feature type="compositionally biased region" description="Basic and acidic residues" evidence="1">
    <location>
        <begin position="203"/>
        <end position="212"/>
    </location>
</feature>
<dbReference type="GO" id="GO:0005739">
    <property type="term" value="C:mitochondrion"/>
    <property type="evidence" value="ECO:0007669"/>
    <property type="project" value="TreeGrafter"/>
</dbReference>
<keyword evidence="4" id="KW-1185">Reference proteome</keyword>
<dbReference type="EMBL" id="AWGJ01000005">
    <property type="protein sequence ID" value="ODN79509.1"/>
    <property type="molecule type" value="Genomic_DNA"/>
</dbReference>
<dbReference type="InterPro" id="IPR039251">
    <property type="entry name" value="OXLD1"/>
</dbReference>
<dbReference type="RefSeq" id="XP_018994356.1">
    <property type="nucleotide sequence ID" value="XM_019137330.1"/>
</dbReference>
<dbReference type="OrthoDB" id="10064411at2759"/>
<dbReference type="AlphaFoldDB" id="A0A1E3HT24"/>
<organism evidence="3 4">
    <name type="scientific">Cryptococcus amylolentus CBS 6039</name>
    <dbReference type="NCBI Taxonomy" id="1295533"/>
    <lineage>
        <taxon>Eukaryota</taxon>
        <taxon>Fungi</taxon>
        <taxon>Dikarya</taxon>
        <taxon>Basidiomycota</taxon>
        <taxon>Agaricomycotina</taxon>
        <taxon>Tremellomycetes</taxon>
        <taxon>Tremellales</taxon>
        <taxon>Cryptococcaceae</taxon>
        <taxon>Cryptococcus</taxon>
    </lineage>
</organism>
<gene>
    <name evidence="3" type="ORF">L202_03475</name>
</gene>
<dbReference type="Pfam" id="PF09791">
    <property type="entry name" value="Oxidored-like"/>
    <property type="match status" value="1"/>
</dbReference>
<comment type="caution">
    <text evidence="3">The sequence shown here is derived from an EMBL/GenBank/DDBJ whole genome shotgun (WGS) entry which is preliminary data.</text>
</comment>
<dbReference type="PANTHER" id="PTHR21193">
    <property type="entry name" value="OXIDOREDUCTASE-LIKE DOMAIN-CONTAINING PROTEIN 1"/>
    <property type="match status" value="1"/>
</dbReference>